<keyword evidence="3" id="KW-1185">Reference proteome</keyword>
<keyword evidence="1" id="KW-1133">Transmembrane helix</keyword>
<feature type="transmembrane region" description="Helical" evidence="1">
    <location>
        <begin position="171"/>
        <end position="193"/>
    </location>
</feature>
<dbReference type="Proteomes" id="UP000298030">
    <property type="component" value="Unassembled WGS sequence"/>
</dbReference>
<gene>
    <name evidence="2" type="ORF">FA13DRAFT_1791472</name>
</gene>
<accession>A0A4Y7TDV7</accession>
<keyword evidence="1" id="KW-0812">Transmembrane</keyword>
<dbReference type="AlphaFoldDB" id="A0A4Y7TDV7"/>
<feature type="transmembrane region" description="Helical" evidence="1">
    <location>
        <begin position="14"/>
        <end position="31"/>
    </location>
</feature>
<reference evidence="2 3" key="1">
    <citation type="journal article" date="2019" name="Nat. Ecol. Evol.">
        <title>Megaphylogeny resolves global patterns of mushroom evolution.</title>
        <authorList>
            <person name="Varga T."/>
            <person name="Krizsan K."/>
            <person name="Foldi C."/>
            <person name="Dima B."/>
            <person name="Sanchez-Garcia M."/>
            <person name="Sanchez-Ramirez S."/>
            <person name="Szollosi G.J."/>
            <person name="Szarkandi J.G."/>
            <person name="Papp V."/>
            <person name="Albert L."/>
            <person name="Andreopoulos W."/>
            <person name="Angelini C."/>
            <person name="Antonin V."/>
            <person name="Barry K.W."/>
            <person name="Bougher N.L."/>
            <person name="Buchanan P."/>
            <person name="Buyck B."/>
            <person name="Bense V."/>
            <person name="Catcheside P."/>
            <person name="Chovatia M."/>
            <person name="Cooper J."/>
            <person name="Damon W."/>
            <person name="Desjardin D."/>
            <person name="Finy P."/>
            <person name="Geml J."/>
            <person name="Haridas S."/>
            <person name="Hughes K."/>
            <person name="Justo A."/>
            <person name="Karasinski D."/>
            <person name="Kautmanova I."/>
            <person name="Kiss B."/>
            <person name="Kocsube S."/>
            <person name="Kotiranta H."/>
            <person name="LaButti K.M."/>
            <person name="Lechner B.E."/>
            <person name="Liimatainen K."/>
            <person name="Lipzen A."/>
            <person name="Lukacs Z."/>
            <person name="Mihaltcheva S."/>
            <person name="Morgado L.N."/>
            <person name="Niskanen T."/>
            <person name="Noordeloos M.E."/>
            <person name="Ohm R.A."/>
            <person name="Ortiz-Santana B."/>
            <person name="Ovrebo C."/>
            <person name="Racz N."/>
            <person name="Riley R."/>
            <person name="Savchenko A."/>
            <person name="Shiryaev A."/>
            <person name="Soop K."/>
            <person name="Spirin V."/>
            <person name="Szebenyi C."/>
            <person name="Tomsovsky M."/>
            <person name="Tulloss R.E."/>
            <person name="Uehling J."/>
            <person name="Grigoriev I.V."/>
            <person name="Vagvolgyi C."/>
            <person name="Papp T."/>
            <person name="Martin F.M."/>
            <person name="Miettinen O."/>
            <person name="Hibbett D.S."/>
            <person name="Nagy L.G."/>
        </authorList>
    </citation>
    <scope>NUCLEOTIDE SEQUENCE [LARGE SCALE GENOMIC DNA]</scope>
    <source>
        <strain evidence="2 3">FP101781</strain>
    </source>
</reference>
<dbReference type="EMBL" id="QPFP01000018">
    <property type="protein sequence ID" value="TEB31729.1"/>
    <property type="molecule type" value="Genomic_DNA"/>
</dbReference>
<proteinExistence type="predicted"/>
<evidence type="ECO:0000313" key="3">
    <source>
        <dbReference type="Proteomes" id="UP000298030"/>
    </source>
</evidence>
<feature type="transmembrane region" description="Helical" evidence="1">
    <location>
        <begin position="114"/>
        <end position="137"/>
    </location>
</feature>
<organism evidence="2 3">
    <name type="scientific">Coprinellus micaceus</name>
    <name type="common">Glistening ink-cap mushroom</name>
    <name type="synonym">Coprinus micaceus</name>
    <dbReference type="NCBI Taxonomy" id="71717"/>
    <lineage>
        <taxon>Eukaryota</taxon>
        <taxon>Fungi</taxon>
        <taxon>Dikarya</taxon>
        <taxon>Basidiomycota</taxon>
        <taxon>Agaricomycotina</taxon>
        <taxon>Agaricomycetes</taxon>
        <taxon>Agaricomycetidae</taxon>
        <taxon>Agaricales</taxon>
        <taxon>Agaricineae</taxon>
        <taxon>Psathyrellaceae</taxon>
        <taxon>Coprinellus</taxon>
    </lineage>
</organism>
<evidence type="ECO:0000313" key="2">
    <source>
        <dbReference type="EMBL" id="TEB31729.1"/>
    </source>
</evidence>
<evidence type="ECO:0000256" key="1">
    <source>
        <dbReference type="SAM" id="Phobius"/>
    </source>
</evidence>
<name>A0A4Y7TDV7_COPMI</name>
<feature type="transmembrane region" description="Helical" evidence="1">
    <location>
        <begin position="200"/>
        <end position="221"/>
    </location>
</feature>
<protein>
    <submittedName>
        <fullName evidence="2">Uncharacterized protein</fullName>
    </submittedName>
</protein>
<feature type="transmembrane region" description="Helical" evidence="1">
    <location>
        <begin position="43"/>
        <end position="61"/>
    </location>
</feature>
<sequence length="266" mass="29443">MAIDYPEAAFVGTFLEYGFLGAYAIVFGLYVQNLRKSKASLRVVDYGLVTLFMLCLVTVILDSCQQFQTIFHGEASWTGKANAVTSTFSITLDFISQVILIYRCWIVWGSRVWVIALPALLAVTSWVTGLCVTIDLASSMNSWRQVVHEWILYVYRASRGVSHQSAKRASWAASVFLESAIALFFAQLVYLVLYKIGHPAFALVAGPVTVIYGLNCTAIMVRVGMDHSYETTLHRGSDAALRDVEDGASGPSFEGKRSDEKLHFPV</sequence>
<comment type="caution">
    <text evidence="2">The sequence shown here is derived from an EMBL/GenBank/DDBJ whole genome shotgun (WGS) entry which is preliminary data.</text>
</comment>
<feature type="transmembrane region" description="Helical" evidence="1">
    <location>
        <begin position="81"/>
        <end position="102"/>
    </location>
</feature>
<keyword evidence="1" id="KW-0472">Membrane</keyword>
<dbReference type="OrthoDB" id="3341077at2759"/>